<name>A0A520XCA9_9DELT</name>
<evidence type="ECO:0000256" key="10">
    <source>
        <dbReference type="ARBA" id="ARBA00022801"/>
    </source>
</evidence>
<dbReference type="GO" id="GO:0004252">
    <property type="term" value="F:serine-type endopeptidase activity"/>
    <property type="evidence" value="ECO:0007669"/>
    <property type="project" value="InterPro"/>
</dbReference>
<dbReference type="Gene3D" id="2.30.42.10">
    <property type="match status" value="2"/>
</dbReference>
<gene>
    <name evidence="18" type="ORF">EVJ48_06165</name>
</gene>
<dbReference type="EMBL" id="SHMQ01000014">
    <property type="protein sequence ID" value="RZV38853.1"/>
    <property type="molecule type" value="Genomic_DNA"/>
</dbReference>
<dbReference type="SMART" id="SM00228">
    <property type="entry name" value="PDZ"/>
    <property type="match status" value="2"/>
</dbReference>
<dbReference type="SUPFAM" id="SSF50494">
    <property type="entry name" value="Trypsin-like serine proteases"/>
    <property type="match status" value="1"/>
</dbReference>
<evidence type="ECO:0000256" key="16">
    <source>
        <dbReference type="SAM" id="Phobius"/>
    </source>
</evidence>
<evidence type="ECO:0000256" key="15">
    <source>
        <dbReference type="PIRSR" id="PIRSR611782-2"/>
    </source>
</evidence>
<evidence type="ECO:0000256" key="13">
    <source>
        <dbReference type="ARBA" id="ARBA00032850"/>
    </source>
</evidence>
<dbReference type="PANTHER" id="PTHR22939:SF130">
    <property type="entry name" value="PERIPLASMIC SERINE ENDOPROTEASE DEGP-LIKE-RELATED"/>
    <property type="match status" value="1"/>
</dbReference>
<evidence type="ECO:0000256" key="7">
    <source>
        <dbReference type="ARBA" id="ARBA00022729"/>
    </source>
</evidence>
<dbReference type="InterPro" id="IPR001478">
    <property type="entry name" value="PDZ"/>
</dbReference>
<evidence type="ECO:0000256" key="4">
    <source>
        <dbReference type="ARBA" id="ARBA00013035"/>
    </source>
</evidence>
<dbReference type="PROSITE" id="PS50106">
    <property type="entry name" value="PDZ"/>
    <property type="match status" value="2"/>
</dbReference>
<dbReference type="Pfam" id="PF13180">
    <property type="entry name" value="PDZ_2"/>
    <property type="match status" value="1"/>
</dbReference>
<dbReference type="AlphaFoldDB" id="A0A520XCA9"/>
<feature type="domain" description="PDZ" evidence="17">
    <location>
        <begin position="395"/>
        <end position="464"/>
    </location>
</feature>
<feature type="active site" description="Charge relay system" evidence="14">
    <location>
        <position position="244"/>
    </location>
</feature>
<evidence type="ECO:0000256" key="6">
    <source>
        <dbReference type="ARBA" id="ARBA00022670"/>
    </source>
</evidence>
<keyword evidence="6" id="KW-0645">Protease</keyword>
<accession>A0A520XCA9</accession>
<evidence type="ECO:0000313" key="18">
    <source>
        <dbReference type="EMBL" id="RZV38853.1"/>
    </source>
</evidence>
<keyword evidence="12" id="KW-0346">Stress response</keyword>
<dbReference type="PANTHER" id="PTHR22939">
    <property type="entry name" value="SERINE PROTEASE FAMILY S1C HTRA-RELATED"/>
    <property type="match status" value="1"/>
</dbReference>
<proteinExistence type="inferred from homology"/>
<sequence>MKLKFKSDSKIIGAGVAVLIGIIAGVIITANLHLFKKSMAEGTAPVIYSTTNSTVPAQNGPSNFIALIKKDKPFVVNIRTTQKVKSGPFQMYESPFGTQPNPFGNFFKNFFNNAPQSTYTEESLGSGVIISKNGYIITNNHVIKGATKIYVKLSTGKTFRATVIGKDPQVDLALLKINDGNNLPAAVLGDSAKSQIGEWVLAIGNPFGLGWTVTNGIISAKGRAIGGPYEDFIQTNAAINPGNSGGPLINMKGQVIGINTAIIKGAQGIGFSIPVNVVKEVLPELETGKITRGWLGIEIQEITPSLKKAFNLQTTRGALVSSVVPGGPAAKAGLRSGDVIIKYNGIKVKEMSQLPWLVGNTKPGATVPIEVIRNGKKIALSITVGNWNSKSNIFNQKAQKISAKKLGITVIPLTPQNMQSYGIQNVHHGVIVSKVIPGGAGQRMGIMPGDVIESINHHIVNNISEYVGDIDRAEKSKQFLFYIRRGNMKLYLAYSIK</sequence>
<dbReference type="Gene3D" id="2.40.10.120">
    <property type="match status" value="1"/>
</dbReference>
<comment type="similarity">
    <text evidence="3">Belongs to the peptidase S1C family.</text>
</comment>
<evidence type="ECO:0000256" key="9">
    <source>
        <dbReference type="ARBA" id="ARBA00022764"/>
    </source>
</evidence>
<evidence type="ECO:0000259" key="17">
    <source>
        <dbReference type="PROSITE" id="PS50106"/>
    </source>
</evidence>
<dbReference type="InterPro" id="IPR001940">
    <property type="entry name" value="Peptidase_S1C"/>
</dbReference>
<feature type="transmembrane region" description="Helical" evidence="16">
    <location>
        <begin position="12"/>
        <end position="35"/>
    </location>
</feature>
<evidence type="ECO:0000256" key="14">
    <source>
        <dbReference type="PIRSR" id="PIRSR611782-1"/>
    </source>
</evidence>
<keyword evidence="11" id="KW-0720">Serine protease</keyword>
<keyword evidence="16" id="KW-0472">Membrane</keyword>
<keyword evidence="8" id="KW-0677">Repeat</keyword>
<dbReference type="CDD" id="cd10839">
    <property type="entry name" value="cpPDZ1_DegP-like"/>
    <property type="match status" value="1"/>
</dbReference>
<protein>
    <recommendedName>
        <fullName evidence="5">Probable periplasmic serine endoprotease DegP-like</fullName>
        <ecNumber evidence="4">3.4.21.107</ecNumber>
    </recommendedName>
    <alternativeName>
        <fullName evidence="13">Protease Do</fullName>
    </alternativeName>
</protein>
<dbReference type="InterPro" id="IPR009003">
    <property type="entry name" value="Peptidase_S1_PA"/>
</dbReference>
<evidence type="ECO:0000256" key="11">
    <source>
        <dbReference type="ARBA" id="ARBA00022825"/>
    </source>
</evidence>
<comment type="caution">
    <text evidence="18">The sequence shown here is derived from an EMBL/GenBank/DDBJ whole genome shotgun (WGS) entry which is preliminary data.</text>
</comment>
<evidence type="ECO:0000313" key="19">
    <source>
        <dbReference type="Proteomes" id="UP000322454"/>
    </source>
</evidence>
<feature type="domain" description="PDZ" evidence="17">
    <location>
        <begin position="284"/>
        <end position="375"/>
    </location>
</feature>
<feature type="binding site" evidence="15">
    <location>
        <begin position="242"/>
        <end position="244"/>
    </location>
    <ligand>
        <name>substrate</name>
    </ligand>
</feature>
<evidence type="ECO:0000256" key="2">
    <source>
        <dbReference type="ARBA" id="ARBA00004418"/>
    </source>
</evidence>
<dbReference type="InterPro" id="IPR036034">
    <property type="entry name" value="PDZ_sf"/>
</dbReference>
<comment type="subcellular location">
    <subcellularLocation>
        <location evidence="2">Periplasm</location>
    </subcellularLocation>
</comment>
<dbReference type="NCBIfam" id="TIGR02037">
    <property type="entry name" value="degP_htrA_DO"/>
    <property type="match status" value="1"/>
</dbReference>
<reference evidence="18 19" key="1">
    <citation type="submission" date="2019-01" db="EMBL/GenBank/DDBJ databases">
        <title>Insights into ecological role of a new deltaproteobacterial order Candidatus Sinidesulfobacterales (Sva0485) by metagenomics and metatranscriptomics.</title>
        <authorList>
            <person name="Tan S."/>
            <person name="Liu J."/>
            <person name="Fang Y."/>
            <person name="Hedlund B."/>
            <person name="Lian Z.-H."/>
            <person name="Huang L.-Y."/>
            <person name="Li J.-T."/>
            <person name="Huang L.-N."/>
            <person name="Li W.-J."/>
            <person name="Jiang H.-C."/>
            <person name="Dong H.-L."/>
            <person name="Shu W.-S."/>
        </authorList>
    </citation>
    <scope>NUCLEOTIDE SEQUENCE [LARGE SCALE GENOMIC DNA]</scope>
    <source>
        <strain evidence="18">AP4</strain>
    </source>
</reference>
<evidence type="ECO:0000256" key="1">
    <source>
        <dbReference type="ARBA" id="ARBA00001772"/>
    </source>
</evidence>
<dbReference type="InterPro" id="IPR011782">
    <property type="entry name" value="Pept_S1C_Do"/>
</dbReference>
<keyword evidence="7" id="KW-0732">Signal</keyword>
<feature type="binding site" evidence="15">
    <location>
        <position position="141"/>
    </location>
    <ligand>
        <name>substrate</name>
    </ligand>
</feature>
<keyword evidence="16" id="KW-0812">Transmembrane</keyword>
<keyword evidence="16" id="KW-1133">Transmembrane helix</keyword>
<feature type="active site" description="Charge relay system" evidence="14">
    <location>
        <position position="141"/>
    </location>
</feature>
<evidence type="ECO:0000256" key="5">
    <source>
        <dbReference type="ARBA" id="ARBA00013958"/>
    </source>
</evidence>
<dbReference type="Pfam" id="PF00595">
    <property type="entry name" value="PDZ"/>
    <property type="match status" value="1"/>
</dbReference>
<comment type="catalytic activity">
    <reaction evidence="1">
        <text>Acts on substrates that are at least partially unfolded. The cleavage site P1 residue is normally between a pair of hydrophobic residues, such as Val-|-Val.</text>
        <dbReference type="EC" id="3.4.21.107"/>
    </reaction>
</comment>
<dbReference type="GO" id="GO:0006508">
    <property type="term" value="P:proteolysis"/>
    <property type="evidence" value="ECO:0007669"/>
    <property type="project" value="UniProtKB-KW"/>
</dbReference>
<keyword evidence="9" id="KW-0574">Periplasm</keyword>
<evidence type="ECO:0000256" key="3">
    <source>
        <dbReference type="ARBA" id="ARBA00010541"/>
    </source>
</evidence>
<evidence type="ECO:0000256" key="8">
    <source>
        <dbReference type="ARBA" id="ARBA00022737"/>
    </source>
</evidence>
<dbReference type="Proteomes" id="UP000322454">
    <property type="component" value="Unassembled WGS sequence"/>
</dbReference>
<dbReference type="EC" id="3.4.21.107" evidence="4"/>
<dbReference type="PRINTS" id="PR00834">
    <property type="entry name" value="PROTEASES2C"/>
</dbReference>
<feature type="binding site" evidence="15">
    <location>
        <position position="171"/>
    </location>
    <ligand>
        <name>substrate</name>
    </ligand>
</feature>
<dbReference type="SUPFAM" id="SSF50156">
    <property type="entry name" value="PDZ domain-like"/>
    <property type="match status" value="2"/>
</dbReference>
<feature type="active site" description="Charge relay system" evidence="14">
    <location>
        <position position="171"/>
    </location>
</feature>
<evidence type="ECO:0000256" key="12">
    <source>
        <dbReference type="ARBA" id="ARBA00023016"/>
    </source>
</evidence>
<organism evidence="18 19">
    <name type="scientific">Candidatus Acidulodesulfobacterium acidiphilum</name>
    <dbReference type="NCBI Taxonomy" id="2597224"/>
    <lineage>
        <taxon>Bacteria</taxon>
        <taxon>Deltaproteobacteria</taxon>
        <taxon>Candidatus Acidulodesulfobacterales</taxon>
        <taxon>Candidatus Acidulodesulfobacterium</taxon>
    </lineage>
</organism>
<keyword evidence="10" id="KW-0378">Hydrolase</keyword>
<dbReference type="Pfam" id="PF13365">
    <property type="entry name" value="Trypsin_2"/>
    <property type="match status" value="1"/>
</dbReference>